<evidence type="ECO:0000256" key="1">
    <source>
        <dbReference type="ARBA" id="ARBA00022741"/>
    </source>
</evidence>
<keyword evidence="1" id="KW-0547">Nucleotide-binding</keyword>
<dbReference type="Pfam" id="PF05970">
    <property type="entry name" value="PIF1"/>
    <property type="match status" value="1"/>
</dbReference>
<dbReference type="Pfam" id="PF02689">
    <property type="entry name" value="Herpes_Helicase"/>
    <property type="match status" value="1"/>
</dbReference>
<reference evidence="6 7" key="1">
    <citation type="submission" date="2024-01" db="EMBL/GenBank/DDBJ databases">
        <title>Hyphobacterium bacterium isolated from marine sediment.</title>
        <authorList>
            <person name="Zhao S."/>
        </authorList>
    </citation>
    <scope>NUCLEOTIDE SEQUENCE [LARGE SCALE GENOMIC DNA]</scope>
    <source>
        <strain evidence="6 7">Y60-23</strain>
    </source>
</reference>
<proteinExistence type="predicted"/>
<dbReference type="SMART" id="SM00382">
    <property type="entry name" value="AAA"/>
    <property type="match status" value="1"/>
</dbReference>
<dbReference type="InterPro" id="IPR003593">
    <property type="entry name" value="AAA+_ATPase"/>
</dbReference>
<dbReference type="GO" id="GO:0004386">
    <property type="term" value="F:helicase activity"/>
    <property type="evidence" value="ECO:0007669"/>
    <property type="project" value="UniProtKB-KW"/>
</dbReference>
<dbReference type="SUPFAM" id="SSF52540">
    <property type="entry name" value="P-loop containing nucleoside triphosphate hydrolases"/>
    <property type="match status" value="2"/>
</dbReference>
<dbReference type="InterPro" id="IPR051055">
    <property type="entry name" value="PIF1_helicase"/>
</dbReference>
<evidence type="ECO:0000313" key="7">
    <source>
        <dbReference type="Proteomes" id="UP001310692"/>
    </source>
</evidence>
<dbReference type="InterPro" id="IPR003840">
    <property type="entry name" value="DNA_helicase_dom"/>
</dbReference>
<evidence type="ECO:0000313" key="6">
    <source>
        <dbReference type="EMBL" id="MEE2565476.1"/>
    </source>
</evidence>
<dbReference type="PANTHER" id="PTHR47642:SF7">
    <property type="entry name" value="ATP-DEPENDENT DNA HELICASE PIF1"/>
    <property type="match status" value="1"/>
</dbReference>
<dbReference type="EMBL" id="JAZDRO010000001">
    <property type="protein sequence ID" value="MEE2565476.1"/>
    <property type="molecule type" value="Genomic_DNA"/>
</dbReference>
<protein>
    <submittedName>
        <fullName evidence="6">DEAD/DEAH box helicase</fullName>
    </submittedName>
</protein>
<sequence>MSTPAPASQSDPNQAALDLLTHGRAHIFLTGRAGTGKTTLLKRFLETAGKEAAVVAPTGVAAMNAGGQTIHSFFRLPPRLIEPGDIRRLRNARMLKELKTLVIDEISMVRADMMAAIDHSLRLHRDSMEPFGGVRMILVGDLAQLPPIVEGEIAQYLEERYGGPFFFNAPVFREAGFLRVELDHVFRQSDPDFIAILGGVRHGDLSDSEAALLNERVTQATGLDASATHVVLTPTNQAAHQINAARLASLPGQARPYNGRTEGQFDPRLFPTEDPLLLKPGARVMMIRNDPSGRWVNGTLGEIDSLEDGAAFVRVGEDVHRVEPAAWERYRYAYDAAKKSIERDVVGAFKQLPLRLAWAMTVHKSQGLTLDKVYIDFSRGMFAHGQAYVALSRARSLEGLRLSRPLSPRDLVMDSRIDDVASYCHDAPI</sequence>
<evidence type="ECO:0000259" key="5">
    <source>
        <dbReference type="SMART" id="SM00382"/>
    </source>
</evidence>
<dbReference type="RefSeq" id="WP_330195011.1">
    <property type="nucleotide sequence ID" value="NZ_JAZDRO010000001.1"/>
</dbReference>
<dbReference type="Gene3D" id="3.40.50.300">
    <property type="entry name" value="P-loop containing nucleotide triphosphate hydrolases"/>
    <property type="match status" value="2"/>
</dbReference>
<evidence type="ECO:0000256" key="3">
    <source>
        <dbReference type="ARBA" id="ARBA00022806"/>
    </source>
</evidence>
<name>A0ABU7LV83_9PROT</name>
<evidence type="ECO:0000256" key="2">
    <source>
        <dbReference type="ARBA" id="ARBA00022801"/>
    </source>
</evidence>
<dbReference type="PANTHER" id="PTHR47642">
    <property type="entry name" value="ATP-DEPENDENT DNA HELICASE"/>
    <property type="match status" value="1"/>
</dbReference>
<comment type="caution">
    <text evidence="6">The sequence shown here is derived from an EMBL/GenBank/DDBJ whole genome shotgun (WGS) entry which is preliminary data.</text>
</comment>
<keyword evidence="7" id="KW-1185">Reference proteome</keyword>
<keyword evidence="4" id="KW-0067">ATP-binding</keyword>
<keyword evidence="2" id="KW-0378">Hydrolase</keyword>
<gene>
    <name evidence="6" type="ORF">V0U35_02190</name>
</gene>
<organism evidence="6 7">
    <name type="scientific">Hyphobacterium marinum</name>
    <dbReference type="NCBI Taxonomy" id="3116574"/>
    <lineage>
        <taxon>Bacteria</taxon>
        <taxon>Pseudomonadati</taxon>
        <taxon>Pseudomonadota</taxon>
        <taxon>Alphaproteobacteria</taxon>
        <taxon>Maricaulales</taxon>
        <taxon>Maricaulaceae</taxon>
        <taxon>Hyphobacterium</taxon>
    </lineage>
</organism>
<accession>A0ABU7LV83</accession>
<feature type="domain" description="AAA+ ATPase" evidence="5">
    <location>
        <begin position="23"/>
        <end position="192"/>
    </location>
</feature>
<dbReference type="CDD" id="cd18809">
    <property type="entry name" value="SF1_C_RecD"/>
    <property type="match status" value="1"/>
</dbReference>
<keyword evidence="3 6" id="KW-0347">Helicase</keyword>
<dbReference type="InterPro" id="IPR027417">
    <property type="entry name" value="P-loop_NTPase"/>
</dbReference>
<evidence type="ECO:0000256" key="4">
    <source>
        <dbReference type="ARBA" id="ARBA00022840"/>
    </source>
</evidence>
<dbReference type="InterPro" id="IPR010285">
    <property type="entry name" value="DNA_helicase_pif1-like_DEAD"/>
</dbReference>
<dbReference type="Proteomes" id="UP001310692">
    <property type="component" value="Unassembled WGS sequence"/>
</dbReference>